<evidence type="ECO:0000313" key="2">
    <source>
        <dbReference type="Proteomes" id="UP000821865"/>
    </source>
</evidence>
<gene>
    <name evidence="1" type="ORF">HPB49_017400</name>
</gene>
<keyword evidence="2" id="KW-1185">Reference proteome</keyword>
<organism evidence="1 2">
    <name type="scientific">Dermacentor silvarum</name>
    <name type="common">Tick</name>
    <dbReference type="NCBI Taxonomy" id="543639"/>
    <lineage>
        <taxon>Eukaryota</taxon>
        <taxon>Metazoa</taxon>
        <taxon>Ecdysozoa</taxon>
        <taxon>Arthropoda</taxon>
        <taxon>Chelicerata</taxon>
        <taxon>Arachnida</taxon>
        <taxon>Acari</taxon>
        <taxon>Parasitiformes</taxon>
        <taxon>Ixodida</taxon>
        <taxon>Ixodoidea</taxon>
        <taxon>Ixodidae</taxon>
        <taxon>Rhipicephalinae</taxon>
        <taxon>Dermacentor</taxon>
    </lineage>
</organism>
<comment type="caution">
    <text evidence="1">The sequence shown here is derived from an EMBL/GenBank/DDBJ whole genome shotgun (WGS) entry which is preliminary data.</text>
</comment>
<sequence>MLITRFTSFCTYSKSDIRESCLLQPSSSGRSAQLLSASGASGLTGFVGFTSLAGDCPAYIPPTGQHVIDDADSSVDSDFRMVMRKLTKRDQTTRLKALQELLDLVKEKDVELVKGALPFWPRLYNKLSLDNDRRVREATHRVHELICQRVRRDLAPHTKALIGAWLVSQSDPFAPAATAARAAFEAAFSSEKQVQVFQFFSQELFSYISDVILQQTVDTVPDYKELSQEEREAKYHRWLSCALLGLKMILEYLSPLPETGVELLDSILKEPKFWKMAKHKDIMVWAVLGFLVPTFTEQAFHFANRVEHVCKAYGAKLCSHTLGSLAENDPVVAVPIWEAALSVVSAVQDCWTHVDARKAVLPQLWKVLKNGGFGSAVHIYPNLLPFLSLVPAEVVGAGVQFYKLFFDSFREGLLNPKVQASMAECNAVVQAFMECLRYVLTRHLAQDENAKAVRSHILEEQLLEVLRVCLVETSSRLSGTRLYYEKILAGDAETATKMSYQECLELIWRRLLELSLEIASMSPPNGTLLRRLTKLLCTIHSPPASPRSQMKVTLVAPEDANSATQLKRSSLALDARTSALEALPTTMANTTKICAEVLKRARTNPGSAESLVYIEAASEVLRVSSSSMFVEAVLTEMGVKCSERNSPVFEFFSLFRTMVSDAASANCQDRLVEYYGHVANCLLVASISATATEAAELFNATVLDNAHLLAILLEKSLDCWKSHAGIQEWLRSNDLAEKLLQLSQKLMPSSSSESELIWRSLRASLELGNLSEPLISLSNLSSILSTLRKTLQNFTQVEGKELLKAVDFVCEITNTLFSSYEGCCNLPESEEFVFALFLLDCQSTLSSSPETREKICWSWQQGISMIVKARGGFLAPGGLLQKIASTLNSMLLSCLSCDERQGLVRCCCRFLESIFSAIPKEEQDPVALLLDPTVSLVLESILPTLLQWEKLVNDTCLSELLAAHLEHPEDHPLYTTQDYLSKQFSSERLDQAHLADVAGFTEAVFDHMLVSENESDSKPLKSSSLLLRCAPFLILARCFPHRARTASVEDKEDTENHSALNAAMETFSNDVFDSIVNKAALGEKLWLEALVYFLRKLREDGIARRICDSHYIVAKDNFYSHEKKAELLVVQSLLPFMSQNNIEEVFLTSVGCIRSWEPELGWAAVPFFLFFYSSVAVDLLGLACKALEGLDTGTTESVHEAVVSVLYWLQGTRGTHPKLYLRDEDAGLSEDEFEWSRMACHFYLVILKQCPQALTPCNWDFVLLSIATWNQASCAKFNWRRAIERFSTREIIFTCELLSTLLQVAYVTDKAQPVREQCKLPEGFDVEWEEFYTHAVFSVLIPGFIDIAQLSTCPIETTSVLLKKLASALEFASEKSVIKFMEGFQNQEQNAASLNTLLSKLTPLATSKSLALQLGAHTLLQKIVPTVAREEAQGIEKQESDETSRSPPEPLISSLLEMGQVVDVLLLDFDIGDCCLVEANTDSYTYTLGYLLSWLELLAFFGASPAEARSEYATYLQEQGLLSSLLQHLFCLMPSNVNLGSKGNTMFTEPVKLSPQDVFSSAKLQHIACQVYLDAICKLPALVRAWWNSQNKRVMDHVEKFTSNHVTSVISSREIQAVQNADVSLENMTVKGRPTAREVVATYTIEEVAIELVVKLPSNHPLGVVTIDGGRRVGVSQSQWRHWLLQLTTFLTHQNGSILDGLALWKRNVDKRFEGVEECMICFYVLHGATCQLPKLTCRTCKKRFHSACLFKWFNTSNNSTCPLCRNVF</sequence>
<proteinExistence type="predicted"/>
<reference evidence="1" key="1">
    <citation type="submission" date="2020-05" db="EMBL/GenBank/DDBJ databases">
        <title>Large-scale comparative analyses of tick genomes elucidate their genetic diversity and vector capacities.</title>
        <authorList>
            <person name="Jia N."/>
            <person name="Wang J."/>
            <person name="Shi W."/>
            <person name="Du L."/>
            <person name="Sun Y."/>
            <person name="Zhan W."/>
            <person name="Jiang J."/>
            <person name="Wang Q."/>
            <person name="Zhang B."/>
            <person name="Ji P."/>
            <person name="Sakyi L.B."/>
            <person name="Cui X."/>
            <person name="Yuan T."/>
            <person name="Jiang B."/>
            <person name="Yang W."/>
            <person name="Lam T.T.-Y."/>
            <person name="Chang Q."/>
            <person name="Ding S."/>
            <person name="Wang X."/>
            <person name="Zhu J."/>
            <person name="Ruan X."/>
            <person name="Zhao L."/>
            <person name="Wei J."/>
            <person name="Que T."/>
            <person name="Du C."/>
            <person name="Cheng J."/>
            <person name="Dai P."/>
            <person name="Han X."/>
            <person name="Huang E."/>
            <person name="Gao Y."/>
            <person name="Liu J."/>
            <person name="Shao H."/>
            <person name="Ye R."/>
            <person name="Li L."/>
            <person name="Wei W."/>
            <person name="Wang X."/>
            <person name="Wang C."/>
            <person name="Yang T."/>
            <person name="Huo Q."/>
            <person name="Li W."/>
            <person name="Guo W."/>
            <person name="Chen H."/>
            <person name="Zhou L."/>
            <person name="Ni X."/>
            <person name="Tian J."/>
            <person name="Zhou Y."/>
            <person name="Sheng Y."/>
            <person name="Liu T."/>
            <person name="Pan Y."/>
            <person name="Xia L."/>
            <person name="Li J."/>
            <person name="Zhao F."/>
            <person name="Cao W."/>
        </authorList>
    </citation>
    <scope>NUCLEOTIDE SEQUENCE</scope>
    <source>
        <strain evidence="1">Dsil-2018</strain>
    </source>
</reference>
<accession>A0ACB8CAD4</accession>
<evidence type="ECO:0000313" key="1">
    <source>
        <dbReference type="EMBL" id="KAH7937906.1"/>
    </source>
</evidence>
<dbReference type="EMBL" id="CM023477">
    <property type="protein sequence ID" value="KAH7937906.1"/>
    <property type="molecule type" value="Genomic_DNA"/>
</dbReference>
<protein>
    <submittedName>
        <fullName evidence="1">Uncharacterized protein</fullName>
    </submittedName>
</protein>
<name>A0ACB8CAD4_DERSI</name>
<dbReference type="Proteomes" id="UP000821865">
    <property type="component" value="Chromosome 8"/>
</dbReference>